<dbReference type="Gene3D" id="2.60.40.10">
    <property type="entry name" value="Immunoglobulins"/>
    <property type="match status" value="2"/>
</dbReference>
<feature type="region of interest" description="Disordered" evidence="1">
    <location>
        <begin position="337"/>
        <end position="389"/>
    </location>
</feature>
<feature type="non-terminal residue" evidence="4">
    <location>
        <position position="540"/>
    </location>
</feature>
<dbReference type="Pfam" id="PF08428">
    <property type="entry name" value="Rib"/>
    <property type="match status" value="1"/>
</dbReference>
<dbReference type="Pfam" id="PF05345">
    <property type="entry name" value="He_PIG"/>
    <property type="match status" value="2"/>
</dbReference>
<organism evidence="4 5">
    <name type="scientific">Streptococcus danieliae</name>
    <dbReference type="NCBI Taxonomy" id="747656"/>
    <lineage>
        <taxon>Bacteria</taxon>
        <taxon>Bacillati</taxon>
        <taxon>Bacillota</taxon>
        <taxon>Bacilli</taxon>
        <taxon>Lactobacillales</taxon>
        <taxon>Streptococcaceae</taxon>
        <taxon>Streptococcus</taxon>
    </lineage>
</organism>
<dbReference type="GO" id="GO:0005509">
    <property type="term" value="F:calcium ion binding"/>
    <property type="evidence" value="ECO:0007669"/>
    <property type="project" value="InterPro"/>
</dbReference>
<feature type="region of interest" description="Disordered" evidence="1">
    <location>
        <begin position="99"/>
        <end position="197"/>
    </location>
</feature>
<dbReference type="SUPFAM" id="SSF49313">
    <property type="entry name" value="Cadherin-like"/>
    <property type="match status" value="2"/>
</dbReference>
<feature type="compositionally biased region" description="Polar residues" evidence="1">
    <location>
        <begin position="184"/>
        <end position="197"/>
    </location>
</feature>
<dbReference type="RefSeq" id="WP_202056746.1">
    <property type="nucleotide sequence ID" value="NZ_WSRS01000140.1"/>
</dbReference>
<evidence type="ECO:0000313" key="4">
    <source>
        <dbReference type="EMBL" id="MVX59756.1"/>
    </source>
</evidence>
<feature type="compositionally biased region" description="Acidic residues" evidence="1">
    <location>
        <begin position="102"/>
        <end position="119"/>
    </location>
</feature>
<dbReference type="EMBL" id="WSRS01000140">
    <property type="protein sequence ID" value="MVX59756.1"/>
    <property type="molecule type" value="Genomic_DNA"/>
</dbReference>
<sequence>TLDPAYEDKNVVPGTPATSTPALTDKAGNPATAPSGTQFTIAPGFTAPEGYTVTIDETTGVVTVTAPESPTATTAETVEVPVVVTYPDASVDQVTANFFLDTDGDNTPDKDDTDDDNDGIPDTNEGTDGTNPKNPNSAASSISPIDDQTVELGNPIKDIPVEAQKVPTGGSLKVEGLPEGVSFDPTTKTVSGTPTKVGESTATVTVLDKDGNPVKDAQGNPVTEEFKITVTESVKTADTLDPAYEDKNVVPGTPATSTPALTDKAGNPATAPSGTQFTIAPGFTAPEGYTVTIDETTGVVTVTALESPTATTAETVEVPVVVTYPDASVDQVTANFFLDTDGDNTPDKDDTDDDNDGIPDTNEGTDGTNPKNPNSAASSISPIDDQTVELGNPIKDIPVEAQKVPTGGSLKVEGLPEGVSFDPTTKTVLGTPTKVGESTATVTVLDKDGNPVKDAQGNPVTEEFKITVTENPSQADSNQPSPADQTVTVGETPSAEKSVSNLGDLPTGTTVAFENPVDTSTAGDKPATVLVTYPDGSQDK</sequence>
<comment type="caution">
    <text evidence="4">The sequence shown here is derived from an EMBL/GenBank/DDBJ whole genome shotgun (WGS) entry which is preliminary data.</text>
</comment>
<feature type="domain" description="Long Rib" evidence="3">
    <location>
        <begin position="3"/>
        <end position="97"/>
    </location>
</feature>
<dbReference type="AlphaFoldDB" id="A0A7X3KCI7"/>
<proteinExistence type="predicted"/>
<feature type="compositionally biased region" description="Polar residues" evidence="1">
    <location>
        <begin position="468"/>
        <end position="522"/>
    </location>
</feature>
<evidence type="ECO:0000256" key="1">
    <source>
        <dbReference type="SAM" id="MobiDB-lite"/>
    </source>
</evidence>
<feature type="compositionally biased region" description="Polar residues" evidence="1">
    <location>
        <begin position="124"/>
        <end position="143"/>
    </location>
</feature>
<gene>
    <name evidence="4" type="ORF">E5983_09000</name>
</gene>
<feature type="region of interest" description="Disordered" evidence="1">
    <location>
        <begin position="468"/>
        <end position="540"/>
    </location>
</feature>
<dbReference type="InterPro" id="IPR044055">
    <property type="entry name" value="RibLong"/>
</dbReference>
<accession>A0A7X3KCI7</accession>
<name>A0A7X3KCI7_9STRE</name>
<dbReference type="InterPro" id="IPR015919">
    <property type="entry name" value="Cadherin-like_sf"/>
</dbReference>
<reference evidence="4 5" key="1">
    <citation type="submission" date="2019-12" db="EMBL/GenBank/DDBJ databases">
        <title>Microbes associate with the intestines of laboratory mice.</title>
        <authorList>
            <person name="Navarre W."/>
            <person name="Wong E."/>
        </authorList>
    </citation>
    <scope>NUCLEOTIDE SEQUENCE [LARGE SCALE GENOMIC DNA]</scope>
    <source>
        <strain evidence="4 5">NM51_B2-22</strain>
    </source>
</reference>
<feature type="compositionally biased region" description="Acidic residues" evidence="1">
    <location>
        <begin position="340"/>
        <end position="357"/>
    </location>
</feature>
<feature type="region of interest" description="Disordered" evidence="1">
    <location>
        <begin position="1"/>
        <end position="39"/>
    </location>
</feature>
<feature type="compositionally biased region" description="Polar residues" evidence="1">
    <location>
        <begin position="362"/>
        <end position="381"/>
    </location>
</feature>
<feature type="non-terminal residue" evidence="4">
    <location>
        <position position="1"/>
    </location>
</feature>
<feature type="domain" description="Long Rib" evidence="3">
    <location>
        <begin position="237"/>
        <end position="335"/>
    </location>
</feature>
<feature type="compositionally biased region" description="Basic and acidic residues" evidence="1">
    <location>
        <begin position="1"/>
        <end position="10"/>
    </location>
</feature>
<dbReference type="InterPro" id="IPR012706">
    <property type="entry name" value="Rib_alpha_Esp_rpt"/>
</dbReference>
<dbReference type="NCBIfam" id="NF038186">
    <property type="entry name" value="YPDG_rpt"/>
    <property type="match status" value="2"/>
</dbReference>
<evidence type="ECO:0008006" key="6">
    <source>
        <dbReference type="Google" id="ProtNLM"/>
    </source>
</evidence>
<dbReference type="GO" id="GO:0016020">
    <property type="term" value="C:membrane"/>
    <property type="evidence" value="ECO:0007669"/>
    <property type="project" value="InterPro"/>
</dbReference>
<dbReference type="NCBIfam" id="TIGR02331">
    <property type="entry name" value="rib_alpha"/>
    <property type="match status" value="1"/>
</dbReference>
<dbReference type="InterPro" id="IPR059115">
    <property type="entry name" value="Rib"/>
</dbReference>
<dbReference type="Pfam" id="PF18957">
    <property type="entry name" value="RibLong"/>
    <property type="match status" value="2"/>
</dbReference>
<evidence type="ECO:0000313" key="5">
    <source>
        <dbReference type="Proteomes" id="UP000461595"/>
    </source>
</evidence>
<feature type="domain" description="Rib" evidence="2">
    <location>
        <begin position="474"/>
        <end position="540"/>
    </location>
</feature>
<protein>
    <recommendedName>
        <fullName evidence="6">YSIRK signal domain/LPXTG anchor domain surface protein</fullName>
    </recommendedName>
</protein>
<feature type="region of interest" description="Disordered" evidence="1">
    <location>
        <begin position="244"/>
        <end position="266"/>
    </location>
</feature>
<dbReference type="InterPro" id="IPR013783">
    <property type="entry name" value="Ig-like_fold"/>
</dbReference>
<evidence type="ECO:0000259" key="3">
    <source>
        <dbReference type="Pfam" id="PF18957"/>
    </source>
</evidence>
<dbReference type="Proteomes" id="UP000461595">
    <property type="component" value="Unassembled WGS sequence"/>
</dbReference>
<evidence type="ECO:0000259" key="2">
    <source>
        <dbReference type="Pfam" id="PF08428"/>
    </source>
</evidence>